<evidence type="ECO:0000313" key="1">
    <source>
        <dbReference type="EMBL" id="SUZ59262.1"/>
    </source>
</evidence>
<reference evidence="1" key="1">
    <citation type="submission" date="2018-05" db="EMBL/GenBank/DDBJ databases">
        <authorList>
            <person name="Lanie J.A."/>
            <person name="Ng W.-L."/>
            <person name="Kazmierczak K.M."/>
            <person name="Andrzejewski T.M."/>
            <person name="Davidsen T.M."/>
            <person name="Wayne K.J."/>
            <person name="Tettelin H."/>
            <person name="Glass J.I."/>
            <person name="Rusch D."/>
            <person name="Podicherti R."/>
            <person name="Tsui H.-C.T."/>
            <person name="Winkler M.E."/>
        </authorList>
    </citation>
    <scope>NUCLEOTIDE SEQUENCE</scope>
</reference>
<accession>A0A381NXD1</accession>
<gene>
    <name evidence="1" type="ORF">METZ01_LOCUS12116</name>
</gene>
<organism evidence="1">
    <name type="scientific">marine metagenome</name>
    <dbReference type="NCBI Taxonomy" id="408172"/>
    <lineage>
        <taxon>unclassified sequences</taxon>
        <taxon>metagenomes</taxon>
        <taxon>ecological metagenomes</taxon>
    </lineage>
</organism>
<proteinExistence type="predicted"/>
<dbReference type="AlphaFoldDB" id="A0A381NXD1"/>
<name>A0A381NXD1_9ZZZZ</name>
<sequence length="37" mass="4143">MDSPTMVTRFGRDQLSLEQFSDRSIVSSMAPSLKLNP</sequence>
<dbReference type="EMBL" id="UINC01000666">
    <property type="protein sequence ID" value="SUZ59262.1"/>
    <property type="molecule type" value="Genomic_DNA"/>
</dbReference>
<protein>
    <submittedName>
        <fullName evidence="1">Uncharacterized protein</fullName>
    </submittedName>
</protein>